<dbReference type="OrthoDB" id="2399869at2759"/>
<comment type="caution">
    <text evidence="1">The sequence shown here is derived from an EMBL/GenBank/DDBJ whole genome shotgun (WGS) entry which is preliminary data.</text>
</comment>
<dbReference type="Proteomes" id="UP001153678">
    <property type="component" value="Unassembled WGS sequence"/>
</dbReference>
<accession>A0A9W4SAU7</accession>
<proteinExistence type="predicted"/>
<protein>
    <submittedName>
        <fullName evidence="1">8612_t:CDS:1</fullName>
    </submittedName>
</protein>
<name>A0A9W4SAU7_9GLOM</name>
<organism evidence="1 2">
    <name type="scientific">Funneliformis geosporum</name>
    <dbReference type="NCBI Taxonomy" id="1117311"/>
    <lineage>
        <taxon>Eukaryota</taxon>
        <taxon>Fungi</taxon>
        <taxon>Fungi incertae sedis</taxon>
        <taxon>Mucoromycota</taxon>
        <taxon>Glomeromycotina</taxon>
        <taxon>Glomeromycetes</taxon>
        <taxon>Glomerales</taxon>
        <taxon>Glomeraceae</taxon>
        <taxon>Funneliformis</taxon>
    </lineage>
</organism>
<dbReference type="AlphaFoldDB" id="A0A9W4SAU7"/>
<dbReference type="EMBL" id="CAMKVN010000011">
    <property type="protein sequence ID" value="CAI2161688.1"/>
    <property type="molecule type" value="Genomic_DNA"/>
</dbReference>
<reference evidence="1" key="1">
    <citation type="submission" date="2022-08" db="EMBL/GenBank/DDBJ databases">
        <authorList>
            <person name="Kallberg Y."/>
            <person name="Tangrot J."/>
            <person name="Rosling A."/>
        </authorList>
    </citation>
    <scope>NUCLEOTIDE SEQUENCE</scope>
    <source>
        <strain evidence="1">Wild A</strain>
    </source>
</reference>
<evidence type="ECO:0000313" key="2">
    <source>
        <dbReference type="Proteomes" id="UP001153678"/>
    </source>
</evidence>
<gene>
    <name evidence="1" type="ORF">FWILDA_LOCUS177</name>
</gene>
<sequence>MDAFTNDSTITFLKQYRDNNIRIFNNKYQPRIGKTIKILYDLDKGSEAIKREDFTNINATWSSLDCVIYTSTVEANISFEIPNHFNAIIEINKIADCYALDTSSVETYNEAEYQSRLSVKYFPKILSSLVSNTGASLEVISAEGTIANKKIVSNIIKAVEKNIKGSDAELIANAPDITSDDAEILKQISTRSFNNNMILQ</sequence>
<keyword evidence="2" id="KW-1185">Reference proteome</keyword>
<evidence type="ECO:0000313" key="1">
    <source>
        <dbReference type="EMBL" id="CAI2161688.1"/>
    </source>
</evidence>